<dbReference type="AlphaFoldDB" id="A0A0D2MYQ3"/>
<feature type="transmembrane region" description="Helical" evidence="5">
    <location>
        <begin position="236"/>
        <end position="255"/>
    </location>
</feature>
<feature type="transmembrane region" description="Helical" evidence="5">
    <location>
        <begin position="286"/>
        <end position="304"/>
    </location>
</feature>
<dbReference type="GeneID" id="25735354"/>
<accession>A0A0D2MYQ3</accession>
<dbReference type="GO" id="GO:0016020">
    <property type="term" value="C:membrane"/>
    <property type="evidence" value="ECO:0007669"/>
    <property type="project" value="UniProtKB-SubCell"/>
</dbReference>
<evidence type="ECO:0000256" key="2">
    <source>
        <dbReference type="ARBA" id="ARBA00022692"/>
    </source>
</evidence>
<organism evidence="6 7">
    <name type="scientific">Monoraphidium neglectum</name>
    <dbReference type="NCBI Taxonomy" id="145388"/>
    <lineage>
        <taxon>Eukaryota</taxon>
        <taxon>Viridiplantae</taxon>
        <taxon>Chlorophyta</taxon>
        <taxon>core chlorophytes</taxon>
        <taxon>Chlorophyceae</taxon>
        <taxon>CS clade</taxon>
        <taxon>Sphaeropleales</taxon>
        <taxon>Selenastraceae</taxon>
        <taxon>Monoraphidium</taxon>
    </lineage>
</organism>
<keyword evidence="2 5" id="KW-0812">Transmembrane</keyword>
<name>A0A0D2MYQ3_9CHLO</name>
<dbReference type="PANTHER" id="PTHR43701">
    <property type="entry name" value="MEMBRANE TRANSPORTER PROTEIN MJ0441-RELATED"/>
    <property type="match status" value="1"/>
</dbReference>
<comment type="subcellular location">
    <subcellularLocation>
        <location evidence="1">Membrane</location>
        <topology evidence="1">Multi-pass membrane protein</topology>
    </subcellularLocation>
</comment>
<dbReference type="PANTHER" id="PTHR43701:SF2">
    <property type="entry name" value="MEMBRANE TRANSPORTER PROTEIN YJNA-RELATED"/>
    <property type="match status" value="1"/>
</dbReference>
<gene>
    <name evidence="6" type="ORF">MNEG_2476</name>
</gene>
<evidence type="ECO:0000313" key="7">
    <source>
        <dbReference type="Proteomes" id="UP000054498"/>
    </source>
</evidence>
<sequence length="340" mass="32544">MTTASCTTHCLAIRGAQMVGAAAGGFGSLVGVGGGVLIVPAIVNACPSIPQRVISGTSLAAVVATGSTAGAVYLGSGLVDATSALLIAGGAVLTAPLGARYTARLNCEALRKALGWWLIGVAPLVPAKALFFSSPDVTAEPAPADAQLSPVPGAVGIVGSAPEAGAVAVAALAPAAAGSEPATAARELALRPLRPADALTAATGCLAGFASGLLGIGGGTVVTPALAVVTGMPQTVVLGTSLVAMIPPSVVGLLQHSRLGNVDWRMGAMLAVGTSCGSYIGSQAALAAPPGVLEAVFAVGMVFLGRKTLGAAAKAARAAKDAAAARAAAAANGAARVPGP</sequence>
<dbReference type="KEGG" id="mng:MNEG_2476"/>
<evidence type="ECO:0000256" key="4">
    <source>
        <dbReference type="ARBA" id="ARBA00023136"/>
    </source>
</evidence>
<evidence type="ECO:0000256" key="3">
    <source>
        <dbReference type="ARBA" id="ARBA00022989"/>
    </source>
</evidence>
<dbReference type="EMBL" id="KK100500">
    <property type="protein sequence ID" value="KIZ05482.1"/>
    <property type="molecule type" value="Genomic_DNA"/>
</dbReference>
<dbReference type="Pfam" id="PF01925">
    <property type="entry name" value="TauE"/>
    <property type="match status" value="2"/>
</dbReference>
<evidence type="ECO:0008006" key="8">
    <source>
        <dbReference type="Google" id="ProtNLM"/>
    </source>
</evidence>
<keyword evidence="7" id="KW-1185">Reference proteome</keyword>
<reference evidence="6 7" key="1">
    <citation type="journal article" date="2013" name="BMC Genomics">
        <title>Reconstruction of the lipid metabolism for the microalga Monoraphidium neglectum from its genome sequence reveals characteristics suitable for biofuel production.</title>
        <authorList>
            <person name="Bogen C."/>
            <person name="Al-Dilaimi A."/>
            <person name="Albersmeier A."/>
            <person name="Wichmann J."/>
            <person name="Grundmann M."/>
            <person name="Rupp O."/>
            <person name="Lauersen K.J."/>
            <person name="Blifernez-Klassen O."/>
            <person name="Kalinowski J."/>
            <person name="Goesmann A."/>
            <person name="Mussgnug J.H."/>
            <person name="Kruse O."/>
        </authorList>
    </citation>
    <scope>NUCLEOTIDE SEQUENCE [LARGE SCALE GENOMIC DNA]</scope>
    <source>
        <strain evidence="6 7">SAG 48.87</strain>
    </source>
</reference>
<feature type="transmembrane region" description="Helical" evidence="5">
    <location>
        <begin position="26"/>
        <end position="46"/>
    </location>
</feature>
<dbReference type="RefSeq" id="XP_013904501.1">
    <property type="nucleotide sequence ID" value="XM_014049047.1"/>
</dbReference>
<evidence type="ECO:0000256" key="5">
    <source>
        <dbReference type="SAM" id="Phobius"/>
    </source>
</evidence>
<proteinExistence type="predicted"/>
<protein>
    <recommendedName>
        <fullName evidence="8">Membrane transporter protein</fullName>
    </recommendedName>
</protein>
<dbReference type="InterPro" id="IPR051598">
    <property type="entry name" value="TSUP/Inactive_protease-like"/>
</dbReference>
<dbReference type="Proteomes" id="UP000054498">
    <property type="component" value="Unassembled WGS sequence"/>
</dbReference>
<dbReference type="InterPro" id="IPR002781">
    <property type="entry name" value="TM_pro_TauE-like"/>
</dbReference>
<keyword evidence="4 5" id="KW-0472">Membrane</keyword>
<dbReference type="OrthoDB" id="10265963at2759"/>
<feature type="transmembrane region" description="Helical" evidence="5">
    <location>
        <begin position="114"/>
        <end position="133"/>
    </location>
</feature>
<evidence type="ECO:0000313" key="6">
    <source>
        <dbReference type="EMBL" id="KIZ05482.1"/>
    </source>
</evidence>
<evidence type="ECO:0000256" key="1">
    <source>
        <dbReference type="ARBA" id="ARBA00004141"/>
    </source>
</evidence>
<feature type="transmembrane region" description="Helical" evidence="5">
    <location>
        <begin position="81"/>
        <end position="102"/>
    </location>
</feature>
<keyword evidence="3 5" id="KW-1133">Transmembrane helix</keyword>